<dbReference type="Ensembl" id="ENSOART00020067283.1">
    <property type="protein sequence ID" value="ENSOARP00020045486.1"/>
    <property type="gene ID" value="ENSOARG00020014444.2"/>
</dbReference>
<reference evidence="1" key="1">
    <citation type="submission" date="2020-11" db="EMBL/GenBank/DDBJ databases">
        <authorList>
            <person name="Davenport K.M."/>
            <person name="Bickhart D.M."/>
            <person name="Smith T.P.L."/>
            <person name="Murdoch B.M."/>
            <person name="Rosen B.D."/>
        </authorList>
    </citation>
    <scope>NUCLEOTIDE SEQUENCE [LARGE SCALE GENOMIC DNA]</scope>
    <source>
        <strain evidence="1">OAR_USU_Benz2616</strain>
    </source>
</reference>
<reference evidence="1" key="2">
    <citation type="submission" date="2025-08" db="UniProtKB">
        <authorList>
            <consortium name="Ensembl"/>
        </authorList>
    </citation>
    <scope>IDENTIFICATION</scope>
</reference>
<organism evidence="1">
    <name type="scientific">Ovis aries</name>
    <name type="common">Sheep</name>
    <dbReference type="NCBI Taxonomy" id="9940"/>
    <lineage>
        <taxon>Eukaryota</taxon>
        <taxon>Metazoa</taxon>
        <taxon>Chordata</taxon>
        <taxon>Craniata</taxon>
        <taxon>Vertebrata</taxon>
        <taxon>Euteleostomi</taxon>
        <taxon>Mammalia</taxon>
        <taxon>Eutheria</taxon>
        <taxon>Laurasiatheria</taxon>
        <taxon>Artiodactyla</taxon>
        <taxon>Ruminantia</taxon>
        <taxon>Pecora</taxon>
        <taxon>Bovidae</taxon>
        <taxon>Caprinae</taxon>
        <taxon>Ovis</taxon>
    </lineage>
</organism>
<name>A0AC11DI22_SHEEP</name>
<sequence>MGEVEPGPAGPLDPPEPPEAPASRRPGGIRVLKRNMKRNGSRNCLNRRSRFGSRERDWLREDVKRGCVYLYGADTTTATTTTTSSAASSSSDLHLVLCTVETPASEICAGEGRESLYLQLHGDLVRRLEPTERPLQIVYDYLSRLGFDDPARIQEEAANPDLGCMLRFYGEKPCQMDHLDRILLSGIYNVRKGKTQLHKWAERLVVLCGTCLIVSSVKDCQTGKMHILPLVGGKTEIQSLSAHKLLSSSQRGLPLET</sequence>
<gene>
    <name evidence="1" type="primary">PHLPP2</name>
</gene>
<proteinExistence type="predicted"/>
<accession>A0AC11DI22</accession>
<evidence type="ECO:0000313" key="1">
    <source>
        <dbReference type="Ensembl" id="ENSOARP00020045486.1"/>
    </source>
</evidence>
<protein>
    <submittedName>
        <fullName evidence="1">PH domain and leucine rich repeat protein phosphatase 2</fullName>
    </submittedName>
</protein>
<reference evidence="1" key="3">
    <citation type="submission" date="2025-09" db="UniProtKB">
        <authorList>
            <consortium name="Ensembl"/>
        </authorList>
    </citation>
    <scope>IDENTIFICATION</scope>
</reference>